<proteinExistence type="predicted"/>
<reference evidence="4" key="1">
    <citation type="submission" date="2018-05" db="EMBL/GenBank/DDBJ databases">
        <title>Luteimonas pekinense sp. nov., isolated from human Meibomian gland secretions, Beijing, China.</title>
        <authorList>
            <person name="Wen T."/>
            <person name="Bai H."/>
            <person name="Lv H."/>
        </authorList>
    </citation>
    <scope>NUCLEOTIDE SEQUENCE [LARGE SCALE GENOMIC DNA]</scope>
    <source>
        <strain evidence="4">83-4</strain>
    </source>
</reference>
<dbReference type="AlphaFoldDB" id="A0A344J6A0"/>
<dbReference type="KEGG" id="lue:DCD74_07570"/>
<dbReference type="Proteomes" id="UP000251842">
    <property type="component" value="Chromosome"/>
</dbReference>
<dbReference type="PROSITE" id="PS51257">
    <property type="entry name" value="PROKAR_LIPOPROTEIN"/>
    <property type="match status" value="1"/>
</dbReference>
<organism evidence="3 4">
    <name type="scientific">Solilutibacter oculi</name>
    <dbReference type="NCBI Taxonomy" id="2698682"/>
    <lineage>
        <taxon>Bacteria</taxon>
        <taxon>Pseudomonadati</taxon>
        <taxon>Pseudomonadota</taxon>
        <taxon>Gammaproteobacteria</taxon>
        <taxon>Lysobacterales</taxon>
        <taxon>Lysobacteraceae</taxon>
        <taxon>Solilutibacter</taxon>
    </lineage>
</organism>
<name>A0A344J6A0_9GAMM</name>
<evidence type="ECO:0000313" key="4">
    <source>
        <dbReference type="Proteomes" id="UP000251842"/>
    </source>
</evidence>
<feature type="chain" id="PRO_5016699887" description="Lipoprotein" evidence="2">
    <location>
        <begin position="21"/>
        <end position="220"/>
    </location>
</feature>
<feature type="region of interest" description="Disordered" evidence="1">
    <location>
        <begin position="22"/>
        <end position="100"/>
    </location>
</feature>
<accession>A0A344J6A0</accession>
<evidence type="ECO:0008006" key="5">
    <source>
        <dbReference type="Google" id="ProtNLM"/>
    </source>
</evidence>
<keyword evidence="4" id="KW-1185">Reference proteome</keyword>
<protein>
    <recommendedName>
        <fullName evidence="5">Lipoprotein</fullName>
    </recommendedName>
</protein>
<evidence type="ECO:0000313" key="3">
    <source>
        <dbReference type="EMBL" id="AXA84560.1"/>
    </source>
</evidence>
<gene>
    <name evidence="3" type="ORF">DCD74_07570</name>
</gene>
<dbReference type="OrthoDB" id="485556at2"/>
<evidence type="ECO:0000256" key="2">
    <source>
        <dbReference type="SAM" id="SignalP"/>
    </source>
</evidence>
<sequence length="220" mass="22369">MKMRWLLPGMLACAMLGACGGDRASGGKSAGGDASTDGLPAPEARGGSVTGMPDALPGGTPHPATEAPVAPDTPVASPDTDTATENDEAPPPAATDDGPGADAAVQVIRDYYGAINRREYGSAYGLWSGQGQASGKSATQFAQGFAETGGVSVQIGQPGPVDAGAGQRYIEVPVTLVARQSDGSEKRFRGTYVLHRTVVDGATAEQRAWRIQSANLTEAP</sequence>
<keyword evidence="2" id="KW-0732">Signal</keyword>
<evidence type="ECO:0000256" key="1">
    <source>
        <dbReference type="SAM" id="MobiDB-lite"/>
    </source>
</evidence>
<dbReference type="RefSeq" id="WP_112926773.1">
    <property type="nucleotide sequence ID" value="NZ_CP029556.1"/>
</dbReference>
<dbReference type="EMBL" id="CP029556">
    <property type="protein sequence ID" value="AXA84560.1"/>
    <property type="molecule type" value="Genomic_DNA"/>
</dbReference>
<feature type="signal peptide" evidence="2">
    <location>
        <begin position="1"/>
        <end position="20"/>
    </location>
</feature>